<sequence>MCTTNPLFSPSSGCKTANFITPSRIKHFCQHSTVETPNTSHQRNIINLKSGISHHSPQPFNTSRHQITSNYFNPKIMNNNLTRYESPLKILFKTGYDYQQEIKQLKKENQDLHSLVKKQREQLQEFQMDSQLVEENLMLKEIIQKLQKENDEYKRQLNK</sequence>
<proteinExistence type="predicted"/>
<keyword evidence="1" id="KW-0175">Coiled coil</keyword>
<name>A0A8S1KFT6_9CILI</name>
<dbReference type="AlphaFoldDB" id="A0A8S1KFT6"/>
<gene>
    <name evidence="2" type="ORF">PSON_ATCC_30995.1.T0040258</name>
</gene>
<evidence type="ECO:0000256" key="1">
    <source>
        <dbReference type="SAM" id="Coils"/>
    </source>
</evidence>
<keyword evidence="3" id="KW-1185">Reference proteome</keyword>
<reference evidence="2" key="1">
    <citation type="submission" date="2021-01" db="EMBL/GenBank/DDBJ databases">
        <authorList>
            <consortium name="Genoscope - CEA"/>
            <person name="William W."/>
        </authorList>
    </citation>
    <scope>NUCLEOTIDE SEQUENCE</scope>
</reference>
<dbReference type="OrthoDB" id="301112at2759"/>
<evidence type="ECO:0000313" key="3">
    <source>
        <dbReference type="Proteomes" id="UP000692954"/>
    </source>
</evidence>
<protein>
    <submittedName>
        <fullName evidence="2">Uncharacterized protein</fullName>
    </submittedName>
</protein>
<feature type="coiled-coil region" evidence="1">
    <location>
        <begin position="98"/>
        <end position="159"/>
    </location>
</feature>
<accession>A0A8S1KFT6</accession>
<dbReference type="Proteomes" id="UP000692954">
    <property type="component" value="Unassembled WGS sequence"/>
</dbReference>
<organism evidence="2 3">
    <name type="scientific">Paramecium sonneborni</name>
    <dbReference type="NCBI Taxonomy" id="65129"/>
    <lineage>
        <taxon>Eukaryota</taxon>
        <taxon>Sar</taxon>
        <taxon>Alveolata</taxon>
        <taxon>Ciliophora</taxon>
        <taxon>Intramacronucleata</taxon>
        <taxon>Oligohymenophorea</taxon>
        <taxon>Peniculida</taxon>
        <taxon>Parameciidae</taxon>
        <taxon>Paramecium</taxon>
    </lineage>
</organism>
<dbReference type="EMBL" id="CAJJDN010000004">
    <property type="protein sequence ID" value="CAD8049674.1"/>
    <property type="molecule type" value="Genomic_DNA"/>
</dbReference>
<evidence type="ECO:0000313" key="2">
    <source>
        <dbReference type="EMBL" id="CAD8049674.1"/>
    </source>
</evidence>
<comment type="caution">
    <text evidence="2">The sequence shown here is derived from an EMBL/GenBank/DDBJ whole genome shotgun (WGS) entry which is preliminary data.</text>
</comment>